<dbReference type="EMBL" id="BK016244">
    <property type="protein sequence ID" value="DAG04640.1"/>
    <property type="molecule type" value="Genomic_DNA"/>
</dbReference>
<protein>
    <submittedName>
        <fullName evidence="1">Uncharacterized protein</fullName>
    </submittedName>
</protein>
<accession>A0A8S5VD93</accession>
<proteinExistence type="predicted"/>
<name>A0A8S5VD93_9CAUD</name>
<reference evidence="1" key="1">
    <citation type="journal article" date="2021" name="Proc. Natl. Acad. Sci. U.S.A.">
        <title>A Catalog of Tens of Thousands of Viruses from Human Metagenomes Reveals Hidden Associations with Chronic Diseases.</title>
        <authorList>
            <person name="Tisza M.J."/>
            <person name="Buck C.B."/>
        </authorList>
    </citation>
    <scope>NUCLEOTIDE SEQUENCE</scope>
    <source>
        <strain evidence="1">CtDXu9</strain>
    </source>
</reference>
<sequence>MKEKILDKQVLRYVIATTVSGKPTYLKKKLQKIEYSFVTDIDDATKCSSYAIAEAVRKYYEHDTRDTNAGLIIIPVVISYELVKEV</sequence>
<organism evidence="1">
    <name type="scientific">Siphoviridae sp. ctDXu9</name>
    <dbReference type="NCBI Taxonomy" id="2825387"/>
    <lineage>
        <taxon>Viruses</taxon>
        <taxon>Duplodnaviria</taxon>
        <taxon>Heunggongvirae</taxon>
        <taxon>Uroviricota</taxon>
        <taxon>Caudoviricetes</taxon>
    </lineage>
</organism>
<evidence type="ECO:0000313" key="1">
    <source>
        <dbReference type="EMBL" id="DAG04640.1"/>
    </source>
</evidence>